<evidence type="ECO:0000313" key="1">
    <source>
        <dbReference type="EMBL" id="MFD2638436.1"/>
    </source>
</evidence>
<organism evidence="1 2">
    <name type="scientific">Piscibacillus salipiscarius</name>
    <dbReference type="NCBI Taxonomy" id="299480"/>
    <lineage>
        <taxon>Bacteria</taxon>
        <taxon>Bacillati</taxon>
        <taxon>Bacillota</taxon>
        <taxon>Bacilli</taxon>
        <taxon>Bacillales</taxon>
        <taxon>Bacillaceae</taxon>
        <taxon>Piscibacillus</taxon>
    </lineage>
</organism>
<evidence type="ECO:0000313" key="2">
    <source>
        <dbReference type="Proteomes" id="UP001597452"/>
    </source>
</evidence>
<sequence>MDKFQDKFTVGEIKEIVREIDDIQKFSIRYSSDEEWLMNIVDQISRVAGMFGDVIIQQLEDGYIHTGDPQDYIKKKLGSATIYKDKYIEHYPDRVKF</sequence>
<keyword evidence="2" id="KW-1185">Reference proteome</keyword>
<accession>A0ABW5Q9C0</accession>
<reference evidence="2" key="1">
    <citation type="journal article" date="2019" name="Int. J. Syst. Evol. Microbiol.">
        <title>The Global Catalogue of Microorganisms (GCM) 10K type strain sequencing project: providing services to taxonomists for standard genome sequencing and annotation.</title>
        <authorList>
            <consortium name="The Broad Institute Genomics Platform"/>
            <consortium name="The Broad Institute Genome Sequencing Center for Infectious Disease"/>
            <person name="Wu L."/>
            <person name="Ma J."/>
        </authorList>
    </citation>
    <scope>NUCLEOTIDE SEQUENCE [LARGE SCALE GENOMIC DNA]</scope>
    <source>
        <strain evidence="2">TISTR 1571</strain>
    </source>
</reference>
<comment type="caution">
    <text evidence="1">The sequence shown here is derived from an EMBL/GenBank/DDBJ whole genome shotgun (WGS) entry which is preliminary data.</text>
</comment>
<proteinExistence type="predicted"/>
<name>A0ABW5Q9C0_9BACI</name>
<gene>
    <name evidence="1" type="ORF">ACFSW4_06135</name>
</gene>
<dbReference type="RefSeq" id="WP_054751298.1">
    <property type="nucleotide sequence ID" value="NZ_JBHUMZ010000016.1"/>
</dbReference>
<dbReference type="EMBL" id="JBHUMZ010000016">
    <property type="protein sequence ID" value="MFD2638436.1"/>
    <property type="molecule type" value="Genomic_DNA"/>
</dbReference>
<dbReference type="Proteomes" id="UP001597452">
    <property type="component" value="Unassembled WGS sequence"/>
</dbReference>
<protein>
    <submittedName>
        <fullName evidence="1">Uncharacterized protein</fullName>
    </submittedName>
</protein>